<dbReference type="PANTHER" id="PTHR28583">
    <property type="entry name" value="ACID AMIDASE"/>
    <property type="match status" value="1"/>
</dbReference>
<reference evidence="3 4" key="1">
    <citation type="journal article" date="2013" name="Curr. Biol.">
        <title>The Genome of the Foraminiferan Reticulomyxa filosa.</title>
        <authorList>
            <person name="Glockner G."/>
            <person name="Hulsmann N."/>
            <person name="Schleicher M."/>
            <person name="Noegel A.A."/>
            <person name="Eichinger L."/>
            <person name="Gallinger C."/>
            <person name="Pawlowski J."/>
            <person name="Sierra R."/>
            <person name="Euteneuer U."/>
            <person name="Pillet L."/>
            <person name="Moustafa A."/>
            <person name="Platzer M."/>
            <person name="Groth M."/>
            <person name="Szafranski K."/>
            <person name="Schliwa M."/>
        </authorList>
    </citation>
    <scope>NUCLEOTIDE SEQUENCE [LARGE SCALE GENOMIC DNA]</scope>
</reference>
<sequence>MSISLSLKSLAVALTAWISYGDFIPDFYEIDMSQPANVRWAPVCEDKKDFAIQLYQQIFGGLTAPEVSVLTTLGNDYLESRVFEPYKSEIEYFSECTGIPQGDVMMLNLLYDVTAHCTSIVAENEDGLECSRFVLFFFFKKKKGTIIHGRNLDYGLPVLRNDTFAARFTDGNNNTIYFGTSFFGYLGMWTGFKPMQFSLSGNISTSPFFLNKKKKKEEETSDQIKKNKKGDERDQGSLIENLEKIYEDWRPTGWLMRDVLTNATDYDEALNMLITTHIDAPVYYILGGLIYPQGAVVTRNQSEAVDVWKLADSNYGWYLVETNYDVLFWFFLNFIVNHWLPPPPNDDRLDPAVKAMDETGQSNLTYVTLFDVLSVHPVYNNNTVLSKFCFMFFLIVTSLTLGVCFAVVILYVHILLNTLFSLSFKSFGLIHWCKRSFFFYTYLHQLYISSLLSLLHPFFPCKLFSFKTLNNLSVNLVPGEEKKNKCFFLKRKLSKKDWSNAS</sequence>
<dbReference type="PANTHER" id="PTHR28583:SF4">
    <property type="entry name" value="N-ACYLETHANOLAMINE-HYDROLYZING ACID AMIDASE"/>
    <property type="match status" value="1"/>
</dbReference>
<keyword evidence="2" id="KW-0732">Signal</keyword>
<gene>
    <name evidence="3" type="ORF">RFI_01028</name>
</gene>
<proteinExistence type="predicted"/>
<dbReference type="AlphaFoldDB" id="X6PDA0"/>
<feature type="transmembrane region" description="Helical" evidence="1">
    <location>
        <begin position="437"/>
        <end position="459"/>
    </location>
</feature>
<dbReference type="Proteomes" id="UP000023152">
    <property type="component" value="Unassembled WGS sequence"/>
</dbReference>
<evidence type="ECO:0000256" key="2">
    <source>
        <dbReference type="SAM" id="SignalP"/>
    </source>
</evidence>
<accession>X6PDA0</accession>
<protein>
    <recommendedName>
        <fullName evidence="5">Acid ceramidase N-terminal domain-containing protein</fullName>
    </recommendedName>
</protein>
<keyword evidence="1" id="KW-0812">Transmembrane</keyword>
<name>X6PDA0_RETFI</name>
<feature type="signal peptide" evidence="2">
    <location>
        <begin position="1"/>
        <end position="21"/>
    </location>
</feature>
<dbReference type="GO" id="GO:0016810">
    <property type="term" value="F:hydrolase activity, acting on carbon-nitrogen (but not peptide) bonds"/>
    <property type="evidence" value="ECO:0007669"/>
    <property type="project" value="TreeGrafter"/>
</dbReference>
<feature type="transmembrane region" description="Helical" evidence="1">
    <location>
        <begin position="390"/>
        <end position="416"/>
    </location>
</feature>
<dbReference type="OrthoDB" id="5273684at2759"/>
<evidence type="ECO:0008006" key="5">
    <source>
        <dbReference type="Google" id="ProtNLM"/>
    </source>
</evidence>
<keyword evidence="1" id="KW-0472">Membrane</keyword>
<comment type="caution">
    <text evidence="3">The sequence shown here is derived from an EMBL/GenBank/DDBJ whole genome shotgun (WGS) entry which is preliminary data.</text>
</comment>
<evidence type="ECO:0000313" key="3">
    <source>
        <dbReference type="EMBL" id="ETO36034.1"/>
    </source>
</evidence>
<organism evidence="3 4">
    <name type="scientific">Reticulomyxa filosa</name>
    <dbReference type="NCBI Taxonomy" id="46433"/>
    <lineage>
        <taxon>Eukaryota</taxon>
        <taxon>Sar</taxon>
        <taxon>Rhizaria</taxon>
        <taxon>Retaria</taxon>
        <taxon>Foraminifera</taxon>
        <taxon>Monothalamids</taxon>
        <taxon>Reticulomyxidae</taxon>
        <taxon>Reticulomyxa</taxon>
    </lineage>
</organism>
<keyword evidence="1" id="KW-1133">Transmembrane helix</keyword>
<evidence type="ECO:0000313" key="4">
    <source>
        <dbReference type="Proteomes" id="UP000023152"/>
    </source>
</evidence>
<evidence type="ECO:0000256" key="1">
    <source>
        <dbReference type="SAM" id="Phobius"/>
    </source>
</evidence>
<feature type="non-terminal residue" evidence="3">
    <location>
        <position position="502"/>
    </location>
</feature>
<dbReference type="EMBL" id="ASPP01001056">
    <property type="protein sequence ID" value="ETO36034.1"/>
    <property type="molecule type" value="Genomic_DNA"/>
</dbReference>
<feature type="chain" id="PRO_5004975765" description="Acid ceramidase N-terminal domain-containing protein" evidence="2">
    <location>
        <begin position="22"/>
        <end position="502"/>
    </location>
</feature>
<keyword evidence="4" id="KW-1185">Reference proteome</keyword>